<organism evidence="1">
    <name type="scientific">marine sediment metagenome</name>
    <dbReference type="NCBI Taxonomy" id="412755"/>
    <lineage>
        <taxon>unclassified sequences</taxon>
        <taxon>metagenomes</taxon>
        <taxon>ecological metagenomes</taxon>
    </lineage>
</organism>
<gene>
    <name evidence="1" type="ORF">LCGC14_2706730</name>
</gene>
<proteinExistence type="predicted"/>
<feature type="non-terminal residue" evidence="1">
    <location>
        <position position="1"/>
    </location>
</feature>
<name>A0A0F9A1T9_9ZZZZ</name>
<dbReference type="AlphaFoldDB" id="A0A0F9A1T9"/>
<evidence type="ECO:0000313" key="1">
    <source>
        <dbReference type="EMBL" id="KKK92060.1"/>
    </source>
</evidence>
<sequence>NIFIRPDWSKAKTRWSYSRFNTFTDALVSPDAELLDHEMMLAMFEGARLTGTKQQALDTIIEGLRLDKERELFIVSWGNLAPPHAAHFSEGAEEAFSEACGGREHLVSHFRKMMHDDPSLPAWDGSVPPMMPSGGVVSSDWGIVARNSRNGVEFRLNWSELPELTNPHDRVEMAERLEALIEEATEQRVTIFVQSILPWRGRVGVRHMSRADLTR</sequence>
<dbReference type="EMBL" id="LAZR01048382">
    <property type="protein sequence ID" value="KKK92060.1"/>
    <property type="molecule type" value="Genomic_DNA"/>
</dbReference>
<reference evidence="1" key="1">
    <citation type="journal article" date="2015" name="Nature">
        <title>Complex archaea that bridge the gap between prokaryotes and eukaryotes.</title>
        <authorList>
            <person name="Spang A."/>
            <person name="Saw J.H."/>
            <person name="Jorgensen S.L."/>
            <person name="Zaremba-Niedzwiedzka K."/>
            <person name="Martijn J."/>
            <person name="Lind A.E."/>
            <person name="van Eijk R."/>
            <person name="Schleper C."/>
            <person name="Guy L."/>
            <person name="Ettema T.J."/>
        </authorList>
    </citation>
    <scope>NUCLEOTIDE SEQUENCE</scope>
</reference>
<accession>A0A0F9A1T9</accession>
<comment type="caution">
    <text evidence="1">The sequence shown here is derived from an EMBL/GenBank/DDBJ whole genome shotgun (WGS) entry which is preliminary data.</text>
</comment>
<protein>
    <submittedName>
        <fullName evidence="1">Uncharacterized protein</fullName>
    </submittedName>
</protein>